<proteinExistence type="predicted"/>
<keyword evidence="2" id="KW-1185">Reference proteome</keyword>
<dbReference type="EMBL" id="JAHUTJ010058357">
    <property type="protein sequence ID" value="MED6287157.1"/>
    <property type="molecule type" value="Genomic_DNA"/>
</dbReference>
<dbReference type="Proteomes" id="UP001352852">
    <property type="component" value="Unassembled WGS sequence"/>
</dbReference>
<gene>
    <name evidence="1" type="ORF">CHARACLAT_013516</name>
</gene>
<reference evidence="1 2" key="1">
    <citation type="submission" date="2021-06" db="EMBL/GenBank/DDBJ databases">
        <authorList>
            <person name="Palmer J.M."/>
        </authorList>
    </citation>
    <scope>NUCLEOTIDE SEQUENCE [LARGE SCALE GENOMIC DNA]</scope>
    <source>
        <strain evidence="1 2">CL_MEX2019</strain>
        <tissue evidence="1">Muscle</tissue>
    </source>
</reference>
<sequence length="81" mass="9641">MSVCWQTDKLFKLDPRVSYNQIQQWNGWLNRAMTVWLLTRKTFPRQYLSDFFKVQDPTNLTRVCASPACFTIKEVGSFQIF</sequence>
<name>A0ABU7EIT0_9TELE</name>
<protein>
    <submittedName>
        <fullName evidence="1">Uncharacterized protein</fullName>
    </submittedName>
</protein>
<evidence type="ECO:0000313" key="2">
    <source>
        <dbReference type="Proteomes" id="UP001352852"/>
    </source>
</evidence>
<comment type="caution">
    <text evidence="1">The sequence shown here is derived from an EMBL/GenBank/DDBJ whole genome shotgun (WGS) entry which is preliminary data.</text>
</comment>
<accession>A0ABU7EIT0</accession>
<evidence type="ECO:0000313" key="1">
    <source>
        <dbReference type="EMBL" id="MED6287157.1"/>
    </source>
</evidence>
<organism evidence="1 2">
    <name type="scientific">Characodon lateralis</name>
    <dbReference type="NCBI Taxonomy" id="208331"/>
    <lineage>
        <taxon>Eukaryota</taxon>
        <taxon>Metazoa</taxon>
        <taxon>Chordata</taxon>
        <taxon>Craniata</taxon>
        <taxon>Vertebrata</taxon>
        <taxon>Euteleostomi</taxon>
        <taxon>Actinopterygii</taxon>
        <taxon>Neopterygii</taxon>
        <taxon>Teleostei</taxon>
        <taxon>Neoteleostei</taxon>
        <taxon>Acanthomorphata</taxon>
        <taxon>Ovalentaria</taxon>
        <taxon>Atherinomorphae</taxon>
        <taxon>Cyprinodontiformes</taxon>
        <taxon>Goodeidae</taxon>
        <taxon>Characodon</taxon>
    </lineage>
</organism>